<dbReference type="EMBL" id="JALJOS010000005">
    <property type="protein sequence ID" value="KAK9838914.1"/>
    <property type="molecule type" value="Genomic_DNA"/>
</dbReference>
<sequence length="219" mass="24085">MLPDTVLLHKSWSAHAGRVPEQLCVLDFRTRAVTKGPASVKGPQTSEEFDQQLSPDSSSLLLQKDDATFCVLQLPTLKEVESSLHQTYIQPTQRSPRLQEPKLVLAVMSSPWLPVDTCHPVVVYKIWTSTASGALEHTIPLPNDIYGEEHDGHVPRLRELPFALSPSHEMLAMAPADYLEAGDSALSASSPQSGPQTYQRDEQEARGAQRDAGLSSYQC</sequence>
<evidence type="ECO:0000256" key="1">
    <source>
        <dbReference type="SAM" id="MobiDB-lite"/>
    </source>
</evidence>
<feature type="compositionally biased region" description="Polar residues" evidence="1">
    <location>
        <begin position="186"/>
        <end position="198"/>
    </location>
</feature>
<accession>A0AAW1RYY8</accession>
<evidence type="ECO:0000313" key="3">
    <source>
        <dbReference type="Proteomes" id="UP001438707"/>
    </source>
</evidence>
<organism evidence="2 3">
    <name type="scientific">Apatococcus lobatus</name>
    <dbReference type="NCBI Taxonomy" id="904363"/>
    <lineage>
        <taxon>Eukaryota</taxon>
        <taxon>Viridiplantae</taxon>
        <taxon>Chlorophyta</taxon>
        <taxon>core chlorophytes</taxon>
        <taxon>Trebouxiophyceae</taxon>
        <taxon>Chlorellales</taxon>
        <taxon>Chlorellaceae</taxon>
        <taxon>Apatococcus</taxon>
    </lineage>
</organism>
<keyword evidence="3" id="KW-1185">Reference proteome</keyword>
<dbReference type="AlphaFoldDB" id="A0AAW1RYY8"/>
<feature type="compositionally biased region" description="Basic and acidic residues" evidence="1">
    <location>
        <begin position="199"/>
        <end position="209"/>
    </location>
</feature>
<proteinExistence type="predicted"/>
<feature type="region of interest" description="Disordered" evidence="1">
    <location>
        <begin position="182"/>
        <end position="219"/>
    </location>
</feature>
<reference evidence="2 3" key="1">
    <citation type="journal article" date="2024" name="Nat. Commun.">
        <title>Phylogenomics reveals the evolutionary origins of lichenization in chlorophyte algae.</title>
        <authorList>
            <person name="Puginier C."/>
            <person name="Libourel C."/>
            <person name="Otte J."/>
            <person name="Skaloud P."/>
            <person name="Haon M."/>
            <person name="Grisel S."/>
            <person name="Petersen M."/>
            <person name="Berrin J.G."/>
            <person name="Delaux P.M."/>
            <person name="Dal Grande F."/>
            <person name="Keller J."/>
        </authorList>
    </citation>
    <scope>NUCLEOTIDE SEQUENCE [LARGE SCALE GENOMIC DNA]</scope>
    <source>
        <strain evidence="2 3">SAG 2145</strain>
    </source>
</reference>
<gene>
    <name evidence="2" type="ORF">WJX74_005825</name>
</gene>
<name>A0AAW1RYY8_9CHLO</name>
<evidence type="ECO:0000313" key="2">
    <source>
        <dbReference type="EMBL" id="KAK9838914.1"/>
    </source>
</evidence>
<protein>
    <submittedName>
        <fullName evidence="2">Uncharacterized protein</fullName>
    </submittedName>
</protein>
<dbReference type="Proteomes" id="UP001438707">
    <property type="component" value="Unassembled WGS sequence"/>
</dbReference>
<comment type="caution">
    <text evidence="2">The sequence shown here is derived from an EMBL/GenBank/DDBJ whole genome shotgun (WGS) entry which is preliminary data.</text>
</comment>